<evidence type="ECO:0000256" key="6">
    <source>
        <dbReference type="ARBA" id="ARBA00023157"/>
    </source>
</evidence>
<evidence type="ECO:0000256" key="2">
    <source>
        <dbReference type="ARBA" id="ARBA00007277"/>
    </source>
</evidence>
<dbReference type="GO" id="GO:0016829">
    <property type="term" value="F:lyase activity"/>
    <property type="evidence" value="ECO:0007669"/>
    <property type="project" value="UniProtKB-KW"/>
</dbReference>
<reference evidence="9" key="1">
    <citation type="submission" date="2016-02" db="EMBL/GenBank/DDBJ databases">
        <title>RNAseq analyses of the midgut from blood- or serum-fed Ixodes ricinus ticks.</title>
        <authorList>
            <person name="Perner J."/>
            <person name="Provaznik J."/>
            <person name="Schrenkova J."/>
            <person name="Urbanova V."/>
            <person name="Ribeiro J.M."/>
            <person name="Kopacek P."/>
        </authorList>
    </citation>
    <scope>NUCLEOTIDE SEQUENCE</scope>
    <source>
        <tissue evidence="9">Gut</tissue>
    </source>
</reference>
<dbReference type="InterPro" id="IPR030395">
    <property type="entry name" value="GP_PDE_dom"/>
</dbReference>
<protein>
    <submittedName>
        <fullName evidence="9">Putative glycerophosphoryl diester phosphodiesterase</fullName>
    </submittedName>
</protein>
<evidence type="ECO:0000256" key="4">
    <source>
        <dbReference type="ARBA" id="ARBA00022801"/>
    </source>
</evidence>
<dbReference type="InterPro" id="IPR051578">
    <property type="entry name" value="GDPD"/>
</dbReference>
<dbReference type="Pfam" id="PF03009">
    <property type="entry name" value="GDPD"/>
    <property type="match status" value="1"/>
</dbReference>
<dbReference type="GO" id="GO:0047389">
    <property type="term" value="F:glycerophosphocholine phosphodiesterase activity"/>
    <property type="evidence" value="ECO:0007669"/>
    <property type="project" value="TreeGrafter"/>
</dbReference>
<dbReference type="GO" id="GO:0046872">
    <property type="term" value="F:metal ion binding"/>
    <property type="evidence" value="ECO:0007669"/>
    <property type="project" value="UniProtKB-KW"/>
</dbReference>
<dbReference type="PROSITE" id="PS50007">
    <property type="entry name" value="PIPLC_X_DOMAIN"/>
    <property type="match status" value="1"/>
</dbReference>
<keyword evidence="5" id="KW-0460">Magnesium</keyword>
<dbReference type="PANTHER" id="PTHR22958">
    <property type="entry name" value="GLYCEROPHOSPHORYL DIESTER PHOSPHODIESTERASE"/>
    <property type="match status" value="1"/>
</dbReference>
<dbReference type="PROSITE" id="PS51704">
    <property type="entry name" value="GP_PDE"/>
    <property type="match status" value="1"/>
</dbReference>
<evidence type="ECO:0000256" key="7">
    <source>
        <dbReference type="ARBA" id="ARBA00023239"/>
    </source>
</evidence>
<sequence length="541" mass="60732">MEPGWLTSESVVQLKMFNSPVVLWKRKYQSLPLSYKVTPIDLAASTADAPAVVEESEQHSNVSDFECVKWPVIEIAVMKEGECEFKHQNQFGNLYAPEDFVVFQAQVLDPTSIAYMVDFYVHPRPEGSLPEHIGFSYVLPGNLREASGSCTVPITGNRHQPVGQLVVSYLIVRPLVGYSCNCRQTFSKLWKKTNRSLDVGHRGAGHARRTDKVENVLENTVASFNYAAKHGADMVELDVQLSKDKVPVIYHDYYICICMKKRKSPIQEEEKLKLAVKDLTACQLQRLKLSPACEGAQQGSSAHGYDFREDDLEDNQPFPTLQHVLEAVDPSVGFNVEIKCPMQLRDGSWEMDLNLDMNQYLDIVLKTLLDFSGKRYIILSCFHPDICTMIRLKQNKYPLLFLTQGQTEKYPAYLDTRTSSVQMATYFAMCTHILGINVHTEELLKQPTLIPFVKQRKLILFCWGEDNNHSGTIACLKRKGVDGVIYDKLDVLIGNSRENENVFLVHPSATVSMLEAAASCSRESQPESSVAATPACSVGSS</sequence>
<dbReference type="InterPro" id="IPR017946">
    <property type="entry name" value="PLC-like_Pdiesterase_TIM-brl"/>
</dbReference>
<keyword evidence="4" id="KW-0378">Hydrolase</keyword>
<dbReference type="GO" id="GO:0046475">
    <property type="term" value="P:glycerophospholipid catabolic process"/>
    <property type="evidence" value="ECO:0007669"/>
    <property type="project" value="TreeGrafter"/>
</dbReference>
<dbReference type="AlphaFoldDB" id="A0A131XV80"/>
<proteinExistence type="evidence at transcript level"/>
<accession>A0A131XV80</accession>
<dbReference type="EMBL" id="GEFM01004837">
    <property type="protein sequence ID" value="JAP70959.1"/>
    <property type="molecule type" value="mRNA"/>
</dbReference>
<dbReference type="SUPFAM" id="SSF51695">
    <property type="entry name" value="PLC-like phosphodiesterases"/>
    <property type="match status" value="1"/>
</dbReference>
<dbReference type="PANTHER" id="PTHR22958:SF1">
    <property type="entry name" value="GLYCEROPHOSPHOCHOLINE PHOSPHODIESTERASE GPCPD1"/>
    <property type="match status" value="1"/>
</dbReference>
<dbReference type="Gene3D" id="3.20.20.190">
    <property type="entry name" value="Phosphatidylinositol (PI) phosphodiesterase"/>
    <property type="match status" value="1"/>
</dbReference>
<dbReference type="FunFam" id="3.20.20.190:FF:000032">
    <property type="entry name" value="Glycerophosphoryl diester phosphodiesterase, putative"/>
    <property type="match status" value="1"/>
</dbReference>
<keyword evidence="3" id="KW-0479">Metal-binding</keyword>
<dbReference type="InterPro" id="IPR057506">
    <property type="entry name" value="C2_GPCPD1"/>
</dbReference>
<keyword evidence="7" id="KW-0456">Lyase</keyword>
<evidence type="ECO:0000259" key="8">
    <source>
        <dbReference type="PROSITE" id="PS51704"/>
    </source>
</evidence>
<organism evidence="9">
    <name type="scientific">Ixodes ricinus</name>
    <name type="common">Common tick</name>
    <name type="synonym">Acarus ricinus</name>
    <dbReference type="NCBI Taxonomy" id="34613"/>
    <lineage>
        <taxon>Eukaryota</taxon>
        <taxon>Metazoa</taxon>
        <taxon>Ecdysozoa</taxon>
        <taxon>Arthropoda</taxon>
        <taxon>Chelicerata</taxon>
        <taxon>Arachnida</taxon>
        <taxon>Acari</taxon>
        <taxon>Parasitiformes</taxon>
        <taxon>Ixodida</taxon>
        <taxon>Ixodoidea</taxon>
        <taxon>Ixodidae</taxon>
        <taxon>Ixodinae</taxon>
        <taxon>Ixodes</taxon>
    </lineage>
</organism>
<feature type="domain" description="GP-PDE" evidence="8">
    <location>
        <begin position="196"/>
        <end position="496"/>
    </location>
</feature>
<evidence type="ECO:0000256" key="1">
    <source>
        <dbReference type="ARBA" id="ARBA00000110"/>
    </source>
</evidence>
<evidence type="ECO:0000313" key="9">
    <source>
        <dbReference type="EMBL" id="JAP70959.1"/>
    </source>
</evidence>
<name>A0A131XV80_IXORI</name>
<comment type="similarity">
    <text evidence="2">Belongs to the glycerophosphoryl diester phosphodiesterase family.</text>
</comment>
<comment type="catalytic activity">
    <reaction evidence="1">
        <text>an N-(acyl)-sphingosylphosphoethanolamine = an N-(acyl)-sphingosyl-1,3-cyclic phosphate + ethanolamine</text>
        <dbReference type="Rhea" id="RHEA:60648"/>
        <dbReference type="ChEBI" id="CHEBI:57603"/>
        <dbReference type="ChEBI" id="CHEBI:143891"/>
        <dbReference type="ChEBI" id="CHEBI:143892"/>
    </reaction>
</comment>
<evidence type="ECO:0000256" key="5">
    <source>
        <dbReference type="ARBA" id="ARBA00022842"/>
    </source>
</evidence>
<evidence type="ECO:0000256" key="3">
    <source>
        <dbReference type="ARBA" id="ARBA00022723"/>
    </source>
</evidence>
<dbReference type="Pfam" id="PF25329">
    <property type="entry name" value="C2_GDE1"/>
    <property type="match status" value="1"/>
</dbReference>
<keyword evidence="6" id="KW-1015">Disulfide bond</keyword>